<dbReference type="EMBL" id="JBHUDG010000001">
    <property type="protein sequence ID" value="MFD1628332.1"/>
    <property type="molecule type" value="Genomic_DNA"/>
</dbReference>
<evidence type="ECO:0000313" key="1">
    <source>
        <dbReference type="EMBL" id="MFD1628332.1"/>
    </source>
</evidence>
<proteinExistence type="predicted"/>
<gene>
    <name evidence="1" type="ORF">ACFSAH_00505</name>
</gene>
<dbReference type="Proteomes" id="UP001597118">
    <property type="component" value="Unassembled WGS sequence"/>
</dbReference>
<organism evidence="1 2">
    <name type="scientific">Pseudopedobacter beijingensis</name>
    <dbReference type="NCBI Taxonomy" id="1207056"/>
    <lineage>
        <taxon>Bacteria</taxon>
        <taxon>Pseudomonadati</taxon>
        <taxon>Bacteroidota</taxon>
        <taxon>Sphingobacteriia</taxon>
        <taxon>Sphingobacteriales</taxon>
        <taxon>Sphingobacteriaceae</taxon>
        <taxon>Pseudopedobacter</taxon>
    </lineage>
</organism>
<comment type="caution">
    <text evidence="1">The sequence shown here is derived from an EMBL/GenBank/DDBJ whole genome shotgun (WGS) entry which is preliminary data.</text>
</comment>
<accession>A0ABW4I7C7</accession>
<reference evidence="2" key="1">
    <citation type="journal article" date="2019" name="Int. J. Syst. Evol. Microbiol.">
        <title>The Global Catalogue of Microorganisms (GCM) 10K type strain sequencing project: providing services to taxonomists for standard genome sequencing and annotation.</title>
        <authorList>
            <consortium name="The Broad Institute Genomics Platform"/>
            <consortium name="The Broad Institute Genome Sequencing Center for Infectious Disease"/>
            <person name="Wu L."/>
            <person name="Ma J."/>
        </authorList>
    </citation>
    <scope>NUCLEOTIDE SEQUENCE [LARGE SCALE GENOMIC DNA]</scope>
    <source>
        <strain evidence="2">CCUG 53762</strain>
    </source>
</reference>
<name>A0ABW4I7C7_9SPHI</name>
<keyword evidence="2" id="KW-1185">Reference proteome</keyword>
<evidence type="ECO:0000313" key="2">
    <source>
        <dbReference type="Proteomes" id="UP001597118"/>
    </source>
</evidence>
<sequence>MYDKKFFFKTFILLIICFFIKEVVYAQSKDKVLILGDSGKLSGLVNKLKSDFDVAFVNAATDIEANNFKLLILASENTVDEAYRFPVHQFLQKGGNVIFIGKETFNYDPDFYNGSLLTDLKKDFEVVWPKRDFTIASVDKPEIKTYECATCKTISFETKNRGMRDVLLGLKIKNKTSKLKNTLNFRAKGSHFMDLLALEIKDTKGKKWYSFLPVTPEWETYSVSLANFIPENWNNTNQAYPLLNPTTADSLYIGLNSSTVWKEKAMGFTLGDIKIGENKKNIYQPSSLLQTLRYPFQAIGIKYPEWIIDPFFNSKKLHQVNLVTKGNFISPVSIPSPFTEVYALPEFFYEHPVSTSGTDTKKAYDNKENRVSRREQLLVDKTSGMVVAEFIQFANGPYKLASISSLGVNISDIQVKAGISDLIVNLSKEVVGKPRIINVAVNTTEKKDNNSIYPLFKVNIQNVKNQIVKGKIELFINNQVTNALDVALVPNVNKQYSLELKSLPTDFSLKTFVWKVRFTTTNSVDELTDTVDVEKAMLASFKFLTDAQKFYPDGRFSNHYFGDAYGVRAMFAYLDYLKQNPQTKSKYSDMWTNFTESDIKNSAESFYDMLVNRQTSFGAYPMGYSEHAGGYNVADGGQMALSMMQSSGYISDVNRKNNYINSVVKFGNWAEEYYITPELSAQLKISHPEEYKKGQTLAGLYGLGLAGKRKQQTGPSWVLADIIAAQILLSKQANTIAAKNTFKVIAERNSRFYVESNYDAVGYYQAEALFWIYLTTKEQDLKKMIANNLKETFVQPLLKGVENDMFLLGGRATLKALPLMYYQRYIEDNEDIRAVLFKYVWNFAAEHGSNSIFNSAKCFPKAVHGESLTASKYAALSSLWAMELINPGSSLISF</sequence>
<protein>
    <submittedName>
        <fullName evidence="1">Uncharacterized protein</fullName>
    </submittedName>
</protein>